<dbReference type="Pfam" id="PF16979">
    <property type="entry name" value="SIN1_PH"/>
    <property type="match status" value="1"/>
</dbReference>
<feature type="domain" description="CRIM" evidence="3">
    <location>
        <begin position="437"/>
        <end position="580"/>
    </location>
</feature>
<comment type="similarity">
    <text evidence="1">Belongs to the SIN1 family.</text>
</comment>
<dbReference type="EMBL" id="MU129064">
    <property type="protein sequence ID" value="KAF9508145.1"/>
    <property type="molecule type" value="Genomic_DNA"/>
</dbReference>
<organism evidence="5 6">
    <name type="scientific">Hydnum rufescens UP504</name>
    <dbReference type="NCBI Taxonomy" id="1448309"/>
    <lineage>
        <taxon>Eukaryota</taxon>
        <taxon>Fungi</taxon>
        <taxon>Dikarya</taxon>
        <taxon>Basidiomycota</taxon>
        <taxon>Agaricomycotina</taxon>
        <taxon>Agaricomycetes</taxon>
        <taxon>Cantharellales</taxon>
        <taxon>Hydnaceae</taxon>
        <taxon>Hydnum</taxon>
    </lineage>
</organism>
<feature type="compositionally biased region" description="Basic residues" evidence="2">
    <location>
        <begin position="882"/>
        <end position="894"/>
    </location>
</feature>
<feature type="region of interest" description="Disordered" evidence="2">
    <location>
        <begin position="167"/>
        <end position="204"/>
    </location>
</feature>
<evidence type="ECO:0000313" key="6">
    <source>
        <dbReference type="Proteomes" id="UP000886523"/>
    </source>
</evidence>
<evidence type="ECO:0000313" key="5">
    <source>
        <dbReference type="EMBL" id="KAF9508145.1"/>
    </source>
</evidence>
<evidence type="ECO:0000256" key="2">
    <source>
        <dbReference type="SAM" id="MobiDB-lite"/>
    </source>
</evidence>
<dbReference type="PANTHER" id="PTHR13335:SF1">
    <property type="entry name" value="TARGET OF RAPAMYCIN COMPLEX 2 SUBUNIT MAPKAP1"/>
    <property type="match status" value="1"/>
</dbReference>
<dbReference type="Pfam" id="PF16978">
    <property type="entry name" value="CRIM"/>
    <property type="match status" value="1"/>
</dbReference>
<dbReference type="GO" id="GO:0005737">
    <property type="term" value="C:cytoplasm"/>
    <property type="evidence" value="ECO:0007669"/>
    <property type="project" value="TreeGrafter"/>
</dbReference>
<dbReference type="InterPro" id="IPR031313">
    <property type="entry name" value="Sin1_PH_dom"/>
</dbReference>
<dbReference type="PANTHER" id="PTHR13335">
    <property type="entry name" value="TARGET OF RAPAMYCIN COMPLEX 2 SUBUNIT MAPKAP1"/>
    <property type="match status" value="1"/>
</dbReference>
<feature type="region of interest" description="Disordered" evidence="2">
    <location>
        <begin position="104"/>
        <end position="125"/>
    </location>
</feature>
<dbReference type="InterPro" id="IPR011993">
    <property type="entry name" value="PH-like_dom_sf"/>
</dbReference>
<evidence type="ECO:0000256" key="1">
    <source>
        <dbReference type="ARBA" id="ARBA00009407"/>
    </source>
</evidence>
<accession>A0A9P6ALN9</accession>
<comment type="caution">
    <text evidence="5">The sequence shown here is derived from an EMBL/GenBank/DDBJ whole genome shotgun (WGS) entry which is preliminary data.</text>
</comment>
<dbReference type="Gene3D" id="2.30.29.30">
    <property type="entry name" value="Pleckstrin-homology domain (PH domain)/Phosphotyrosine-binding domain (PTB)"/>
    <property type="match status" value="1"/>
</dbReference>
<dbReference type="InterPro" id="IPR008828">
    <property type="entry name" value="Sin1/Avo1"/>
</dbReference>
<name>A0A9P6ALN9_9AGAM</name>
<sequence>MSLITDIDYLVHSLRLTYLRHSEDPYAPRIVSLDANHPNNPYIRAAGLADVDRWPEIDVPISPQPTHQDLPATGIPDVSDPGPVAGKWPGAAGLKYTQTIMGKRSGGAGMRVTGRRTSKGSPFVAGPLAESRLERLRADSEPTPVSVSPPVPAPLHVESASPVVPNLFSTRRRSSGGSTIVGDDRPRLASDPISPVAEPEAKSPATPIFAPQFARGAEMEARRRMRMRARFPPPTSQAETEDVHVPAPVPVLLVDDDSDDSEPEEEYMDEGMNEAEEAREIADDEFDGADFLTPGYGQRSMATSNGSDGISVLSSQMGISMSQASGYNLPLQVNSDRNRARLSPVAEATKPETMQPSETEHARARRPPRQNEGGGPSNSDSFVVLPSKPAVEPSEKPLETTAPLRTTPRPKGLATKASTPSFRKKIPPPAIQRPGPSALTAKLASQSVASDNPFTELYAAISGREDSHFELTLYFPHSKTYKSTPRKIKVRQDVTVEEVIGYALWIYWEDKAEPRLDDGLDENADRKIRLSAVGWCLRIVEDDGEVDEDYPVVGRASAISRWWKYGLAVCEATQSQTQQNMAMDSTIIRRPSRLMASSRSRSEGSTSRGSSTGNPTNGTSSGGLTSSDTLAPPALNGVASVANLHSSTGTPVFLKITVAEAADAIHYSTTLNVTTDMYMADVLDLVCRKRRLPSSKDWALLLEDRSILIPLDRTVASLEGRKDLVIMKRSLLDNLGSGQGRQPGRSADPNASIFDKNKHYSDLPTGGVDFTSAYKKYTIYRKVPMVFGSHERILAIDGDYIHFMPSATRALLESAKTSSYHIKTVHNCILTKKDAGSVKMIVRRDGGNKRYDFEAESPALAAEIVATIKNLQKSYMMERSGSHHRPKDKSRRPRSSSVIV</sequence>
<dbReference type="GO" id="GO:0005886">
    <property type="term" value="C:plasma membrane"/>
    <property type="evidence" value="ECO:0007669"/>
    <property type="project" value="TreeGrafter"/>
</dbReference>
<dbReference type="GO" id="GO:0038203">
    <property type="term" value="P:TORC2 signaling"/>
    <property type="evidence" value="ECO:0007669"/>
    <property type="project" value="TreeGrafter"/>
</dbReference>
<dbReference type="InterPro" id="IPR031567">
    <property type="entry name" value="CRIM_dom"/>
</dbReference>
<evidence type="ECO:0008006" key="7">
    <source>
        <dbReference type="Google" id="ProtNLM"/>
    </source>
</evidence>
<feature type="region of interest" description="Disordered" evidence="2">
    <location>
        <begin position="254"/>
        <end position="274"/>
    </location>
</feature>
<feature type="region of interest" description="Disordered" evidence="2">
    <location>
        <begin position="593"/>
        <end position="629"/>
    </location>
</feature>
<dbReference type="Proteomes" id="UP000886523">
    <property type="component" value="Unassembled WGS sequence"/>
</dbReference>
<dbReference type="GO" id="GO:0031932">
    <property type="term" value="C:TORC2 complex"/>
    <property type="evidence" value="ECO:0007669"/>
    <property type="project" value="InterPro"/>
</dbReference>
<keyword evidence="6" id="KW-1185">Reference proteome</keyword>
<dbReference type="OrthoDB" id="241990at2759"/>
<reference evidence="5" key="1">
    <citation type="journal article" date="2020" name="Nat. Commun.">
        <title>Large-scale genome sequencing of mycorrhizal fungi provides insights into the early evolution of symbiotic traits.</title>
        <authorList>
            <person name="Miyauchi S."/>
            <person name="Kiss E."/>
            <person name="Kuo A."/>
            <person name="Drula E."/>
            <person name="Kohler A."/>
            <person name="Sanchez-Garcia M."/>
            <person name="Morin E."/>
            <person name="Andreopoulos B."/>
            <person name="Barry K.W."/>
            <person name="Bonito G."/>
            <person name="Buee M."/>
            <person name="Carver A."/>
            <person name="Chen C."/>
            <person name="Cichocki N."/>
            <person name="Clum A."/>
            <person name="Culley D."/>
            <person name="Crous P.W."/>
            <person name="Fauchery L."/>
            <person name="Girlanda M."/>
            <person name="Hayes R.D."/>
            <person name="Keri Z."/>
            <person name="LaButti K."/>
            <person name="Lipzen A."/>
            <person name="Lombard V."/>
            <person name="Magnuson J."/>
            <person name="Maillard F."/>
            <person name="Murat C."/>
            <person name="Nolan M."/>
            <person name="Ohm R.A."/>
            <person name="Pangilinan J."/>
            <person name="Pereira M.F."/>
            <person name="Perotto S."/>
            <person name="Peter M."/>
            <person name="Pfister S."/>
            <person name="Riley R."/>
            <person name="Sitrit Y."/>
            <person name="Stielow J.B."/>
            <person name="Szollosi G."/>
            <person name="Zifcakova L."/>
            <person name="Stursova M."/>
            <person name="Spatafora J.W."/>
            <person name="Tedersoo L."/>
            <person name="Vaario L.M."/>
            <person name="Yamada A."/>
            <person name="Yan M."/>
            <person name="Wang P."/>
            <person name="Xu J."/>
            <person name="Bruns T."/>
            <person name="Baldrian P."/>
            <person name="Vilgalys R."/>
            <person name="Dunand C."/>
            <person name="Henrissat B."/>
            <person name="Grigoriev I.V."/>
            <person name="Hibbett D."/>
            <person name="Nagy L.G."/>
            <person name="Martin F.M."/>
        </authorList>
    </citation>
    <scope>NUCLEOTIDE SEQUENCE</scope>
    <source>
        <strain evidence="5">UP504</strain>
    </source>
</reference>
<feature type="region of interest" description="Disordered" evidence="2">
    <location>
        <begin position="344"/>
        <end position="439"/>
    </location>
</feature>
<protein>
    <recommendedName>
        <fullName evidence="7">Stress-activated map kinase-interacting protein</fullName>
    </recommendedName>
</protein>
<dbReference type="AlphaFoldDB" id="A0A9P6ALN9"/>
<evidence type="ECO:0000259" key="4">
    <source>
        <dbReference type="Pfam" id="PF16979"/>
    </source>
</evidence>
<feature type="domain" description="SIN1-type PH" evidence="4">
    <location>
        <begin position="773"/>
        <end position="872"/>
    </location>
</feature>
<dbReference type="GO" id="GO:0005546">
    <property type="term" value="F:phosphatidylinositol-4,5-bisphosphate binding"/>
    <property type="evidence" value="ECO:0007669"/>
    <property type="project" value="TreeGrafter"/>
</dbReference>
<evidence type="ECO:0000259" key="3">
    <source>
        <dbReference type="Pfam" id="PF16978"/>
    </source>
</evidence>
<proteinExistence type="inferred from homology"/>
<feature type="region of interest" description="Disordered" evidence="2">
    <location>
        <begin position="876"/>
        <end position="900"/>
    </location>
</feature>
<gene>
    <name evidence="5" type="ORF">BS47DRAFT_1320874</name>
</gene>
<feature type="compositionally biased region" description="Low complexity" evidence="2">
    <location>
        <begin position="597"/>
        <end position="629"/>
    </location>
</feature>